<keyword evidence="2" id="KW-1185">Reference proteome</keyword>
<evidence type="ECO:0000313" key="2">
    <source>
        <dbReference type="Proteomes" id="UP001195483"/>
    </source>
</evidence>
<proteinExistence type="predicted"/>
<name>A0AAE0S8P8_9BIVA</name>
<dbReference type="AlphaFoldDB" id="A0AAE0S8P8"/>
<organism evidence="1 2">
    <name type="scientific">Potamilus streckersoni</name>
    <dbReference type="NCBI Taxonomy" id="2493646"/>
    <lineage>
        <taxon>Eukaryota</taxon>
        <taxon>Metazoa</taxon>
        <taxon>Spiralia</taxon>
        <taxon>Lophotrochozoa</taxon>
        <taxon>Mollusca</taxon>
        <taxon>Bivalvia</taxon>
        <taxon>Autobranchia</taxon>
        <taxon>Heteroconchia</taxon>
        <taxon>Palaeoheterodonta</taxon>
        <taxon>Unionida</taxon>
        <taxon>Unionoidea</taxon>
        <taxon>Unionidae</taxon>
        <taxon>Ambleminae</taxon>
        <taxon>Lampsilini</taxon>
        <taxon>Potamilus</taxon>
    </lineage>
</organism>
<reference evidence="1" key="2">
    <citation type="journal article" date="2021" name="Genome Biol. Evol.">
        <title>Developing a high-quality reference genome for a parasitic bivalve with doubly uniparental inheritance (Bivalvia: Unionida).</title>
        <authorList>
            <person name="Smith C.H."/>
        </authorList>
    </citation>
    <scope>NUCLEOTIDE SEQUENCE</scope>
    <source>
        <strain evidence="1">CHS0354</strain>
        <tissue evidence="1">Mantle</tissue>
    </source>
</reference>
<reference evidence="1" key="3">
    <citation type="submission" date="2023-05" db="EMBL/GenBank/DDBJ databases">
        <authorList>
            <person name="Smith C.H."/>
        </authorList>
    </citation>
    <scope>NUCLEOTIDE SEQUENCE</scope>
    <source>
        <strain evidence="1">CHS0354</strain>
        <tissue evidence="1">Mantle</tissue>
    </source>
</reference>
<sequence>MTEKNIEKIFENIAQGQIHVMPYNLPKLRAITNLTNKCFWDPIHVKRISRQHRTQLYLEKQRLIGVERVITRQRQVARLQQSVLIDKFRQKLASYNLLRATVGDDSLEAIHKQTASTGAVPTTEGLQKRNNLCAKSRLLITVFHKLPSDKGVLPKHEKKLDLPNSEITKSKVV</sequence>
<dbReference type="EMBL" id="JAEAOA010000285">
    <property type="protein sequence ID" value="KAK3587482.1"/>
    <property type="molecule type" value="Genomic_DNA"/>
</dbReference>
<protein>
    <submittedName>
        <fullName evidence="1">Uncharacterized protein</fullName>
    </submittedName>
</protein>
<accession>A0AAE0S8P8</accession>
<reference evidence="1" key="1">
    <citation type="journal article" date="2021" name="Genome Biol. Evol.">
        <title>A High-Quality Reference Genome for a Parasitic Bivalve with Doubly Uniparental Inheritance (Bivalvia: Unionida).</title>
        <authorList>
            <person name="Smith C.H."/>
        </authorList>
    </citation>
    <scope>NUCLEOTIDE SEQUENCE</scope>
    <source>
        <strain evidence="1">CHS0354</strain>
    </source>
</reference>
<evidence type="ECO:0000313" key="1">
    <source>
        <dbReference type="EMBL" id="KAK3587482.1"/>
    </source>
</evidence>
<gene>
    <name evidence="1" type="ORF">CHS0354_003622</name>
</gene>
<comment type="caution">
    <text evidence="1">The sequence shown here is derived from an EMBL/GenBank/DDBJ whole genome shotgun (WGS) entry which is preliminary data.</text>
</comment>
<dbReference type="Proteomes" id="UP001195483">
    <property type="component" value="Unassembled WGS sequence"/>
</dbReference>